<feature type="domain" description="4Fe-4S ferredoxin-type" evidence="2">
    <location>
        <begin position="132"/>
        <end position="164"/>
    </location>
</feature>
<dbReference type="PROSITE" id="PS00198">
    <property type="entry name" value="4FE4S_FER_1"/>
    <property type="match status" value="1"/>
</dbReference>
<dbReference type="AlphaFoldDB" id="A0A0R3XA36"/>
<dbReference type="STRING" id="6205.A0A0R3XA36"/>
<keyword evidence="1" id="KW-0560">Oxidoreductase</keyword>
<evidence type="ECO:0000256" key="1">
    <source>
        <dbReference type="ARBA" id="ARBA00023002"/>
    </source>
</evidence>
<dbReference type="InterPro" id="IPR017896">
    <property type="entry name" value="4Fe4S_Fe-S-bd"/>
</dbReference>
<dbReference type="GO" id="GO:0017113">
    <property type="term" value="F:dihydropyrimidine dehydrogenase (NADP+) activity"/>
    <property type="evidence" value="ECO:0007669"/>
    <property type="project" value="TreeGrafter"/>
</dbReference>
<dbReference type="WBParaSite" id="TTAC_0001041301-mRNA-1">
    <property type="protein sequence ID" value="TTAC_0001041301-mRNA-1"/>
    <property type="gene ID" value="TTAC_0001041301"/>
</dbReference>
<proteinExistence type="predicted"/>
<protein>
    <submittedName>
        <fullName evidence="3">4Fe-4S dicluster domain-containing protein</fullName>
    </submittedName>
</protein>
<name>A0A0R3XA36_HYDTA</name>
<feature type="domain" description="4Fe-4S ferredoxin-type" evidence="2">
    <location>
        <begin position="166"/>
        <end position="196"/>
    </location>
</feature>
<evidence type="ECO:0000313" key="3">
    <source>
        <dbReference type="WBParaSite" id="TTAC_0001041301-mRNA-1"/>
    </source>
</evidence>
<dbReference type="PANTHER" id="PTHR43073">
    <property type="entry name" value="DIHYDROPYRIMIDINE DEHYDROGENASE [NADP(+)]"/>
    <property type="match status" value="1"/>
</dbReference>
<dbReference type="GO" id="GO:0006212">
    <property type="term" value="P:uracil catabolic process"/>
    <property type="evidence" value="ECO:0007669"/>
    <property type="project" value="TreeGrafter"/>
</dbReference>
<dbReference type="Gene3D" id="3.30.70.20">
    <property type="match status" value="1"/>
</dbReference>
<dbReference type="GO" id="GO:0050661">
    <property type="term" value="F:NADP binding"/>
    <property type="evidence" value="ECO:0007669"/>
    <property type="project" value="TreeGrafter"/>
</dbReference>
<dbReference type="SUPFAM" id="SSF54862">
    <property type="entry name" value="4Fe-4S ferredoxins"/>
    <property type="match status" value="1"/>
</dbReference>
<reference evidence="3" key="1">
    <citation type="submission" date="2017-02" db="UniProtKB">
        <authorList>
            <consortium name="WormBaseParasite"/>
        </authorList>
    </citation>
    <scope>IDENTIFICATION</scope>
</reference>
<dbReference type="GO" id="GO:0006210">
    <property type="term" value="P:thymine catabolic process"/>
    <property type="evidence" value="ECO:0007669"/>
    <property type="project" value="TreeGrafter"/>
</dbReference>
<organism evidence="3">
    <name type="scientific">Hydatigena taeniaeformis</name>
    <name type="common">Feline tapeworm</name>
    <name type="synonym">Taenia taeniaeformis</name>
    <dbReference type="NCBI Taxonomy" id="6205"/>
    <lineage>
        <taxon>Eukaryota</taxon>
        <taxon>Metazoa</taxon>
        <taxon>Spiralia</taxon>
        <taxon>Lophotrochozoa</taxon>
        <taxon>Platyhelminthes</taxon>
        <taxon>Cestoda</taxon>
        <taxon>Eucestoda</taxon>
        <taxon>Cyclophyllidea</taxon>
        <taxon>Taeniidae</taxon>
        <taxon>Hydatigera</taxon>
    </lineage>
</organism>
<dbReference type="InterPro" id="IPR017900">
    <property type="entry name" value="4Fe4S_Fe_S_CS"/>
</dbReference>
<dbReference type="Pfam" id="PF14697">
    <property type="entry name" value="Fer4_21"/>
    <property type="match status" value="1"/>
</dbReference>
<dbReference type="PROSITE" id="PS51379">
    <property type="entry name" value="4FE4S_FER_2"/>
    <property type="match status" value="2"/>
</dbReference>
<sequence>LPNFGPAKAERAKEWAQECSQSAGGASVALAERQLDRRLRRPSPSSSTPTVADIIGRALDKVGAYNELNNKEHTYLHRNGGWIILHGMRCGGKCVDACAYARWVRGGWCKVKATGWVADGAGDLLSVASLQVVALVDEEMCINCGKCYMTCNDTGYQAIDFDAKTHLPVVREADCTGCTLCFSVCPVPDCIRMVERKTPYVPKRGIPAASASPVS</sequence>
<dbReference type="GO" id="GO:0002058">
    <property type="term" value="F:uracil binding"/>
    <property type="evidence" value="ECO:0007669"/>
    <property type="project" value="TreeGrafter"/>
</dbReference>
<accession>A0A0R3XA36</accession>
<dbReference type="PANTHER" id="PTHR43073:SF2">
    <property type="entry name" value="DIHYDROPYRIMIDINE DEHYDROGENASE [NADP(+)]"/>
    <property type="match status" value="1"/>
</dbReference>
<dbReference type="FunFam" id="3.30.70.20:FF:000023">
    <property type="entry name" value="Dihydropyrimidine dehydrogenase [NADP(+)]"/>
    <property type="match status" value="1"/>
</dbReference>
<evidence type="ECO:0000259" key="2">
    <source>
        <dbReference type="PROSITE" id="PS51379"/>
    </source>
</evidence>